<gene>
    <name evidence="1" type="ORF">CDV36_007895</name>
</gene>
<accession>A0A3M2S4P7</accession>
<dbReference type="OrthoDB" id="3889179at2759"/>
<evidence type="ECO:0000313" key="2">
    <source>
        <dbReference type="Proteomes" id="UP000277212"/>
    </source>
</evidence>
<dbReference type="Proteomes" id="UP000277212">
    <property type="component" value="Unassembled WGS sequence"/>
</dbReference>
<sequence length="82" mass="9078">MTEPNQNAYPVGVETTDGEYIKIDKAIFKPSSQDRLMSWQDGGSRINVGGSFRSTATAQEKIELPKGTYLAVDGTTFKLEYK</sequence>
<organism evidence="1 2">
    <name type="scientific">Fusarium kuroshium</name>
    <dbReference type="NCBI Taxonomy" id="2010991"/>
    <lineage>
        <taxon>Eukaryota</taxon>
        <taxon>Fungi</taxon>
        <taxon>Dikarya</taxon>
        <taxon>Ascomycota</taxon>
        <taxon>Pezizomycotina</taxon>
        <taxon>Sordariomycetes</taxon>
        <taxon>Hypocreomycetidae</taxon>
        <taxon>Hypocreales</taxon>
        <taxon>Nectriaceae</taxon>
        <taxon>Fusarium</taxon>
        <taxon>Fusarium solani species complex</taxon>
    </lineage>
</organism>
<evidence type="ECO:0000313" key="1">
    <source>
        <dbReference type="EMBL" id="RMJ12439.1"/>
    </source>
</evidence>
<protein>
    <submittedName>
        <fullName evidence="1">Uncharacterized protein</fullName>
    </submittedName>
</protein>
<proteinExistence type="predicted"/>
<keyword evidence="2" id="KW-1185">Reference proteome</keyword>
<dbReference type="EMBL" id="NKUJ01000136">
    <property type="protein sequence ID" value="RMJ12439.1"/>
    <property type="molecule type" value="Genomic_DNA"/>
</dbReference>
<dbReference type="AlphaFoldDB" id="A0A3M2S4P7"/>
<comment type="caution">
    <text evidence="1">The sequence shown here is derived from an EMBL/GenBank/DDBJ whole genome shotgun (WGS) entry which is preliminary data.</text>
</comment>
<reference evidence="1 2" key="1">
    <citation type="submission" date="2017-06" db="EMBL/GenBank/DDBJ databases">
        <title>Comparative genomic analysis of Ambrosia Fusariam Clade fungi.</title>
        <authorList>
            <person name="Stajich J.E."/>
            <person name="Carrillo J."/>
            <person name="Kijimoto T."/>
            <person name="Eskalen A."/>
            <person name="O'Donnell K."/>
            <person name="Kasson M."/>
        </authorList>
    </citation>
    <scope>NUCLEOTIDE SEQUENCE [LARGE SCALE GENOMIC DNA]</scope>
    <source>
        <strain evidence="1">UCR3666</strain>
    </source>
</reference>
<name>A0A3M2S4P7_9HYPO</name>